<feature type="region of interest" description="Disordered" evidence="1">
    <location>
        <begin position="360"/>
        <end position="415"/>
    </location>
</feature>
<keyword evidence="3" id="KW-1185">Reference proteome</keyword>
<feature type="compositionally biased region" description="Low complexity" evidence="1">
    <location>
        <begin position="321"/>
        <end position="333"/>
    </location>
</feature>
<feature type="region of interest" description="Disordered" evidence="1">
    <location>
        <begin position="199"/>
        <end position="221"/>
    </location>
</feature>
<feature type="compositionally biased region" description="Low complexity" evidence="1">
    <location>
        <begin position="301"/>
        <end position="311"/>
    </location>
</feature>
<dbReference type="Proteomes" id="UP001377567">
    <property type="component" value="Unassembled WGS sequence"/>
</dbReference>
<protein>
    <submittedName>
        <fullName evidence="2">Gcr2 protein</fullName>
    </submittedName>
</protein>
<name>A0AAV5RV95_MAUHU</name>
<feature type="compositionally biased region" description="Polar residues" evidence="1">
    <location>
        <begin position="401"/>
        <end position="411"/>
    </location>
</feature>
<organism evidence="2 3">
    <name type="scientific">Maudiozyma humilis</name>
    <name type="common">Sour dough yeast</name>
    <name type="synonym">Kazachstania humilis</name>
    <dbReference type="NCBI Taxonomy" id="51915"/>
    <lineage>
        <taxon>Eukaryota</taxon>
        <taxon>Fungi</taxon>
        <taxon>Dikarya</taxon>
        <taxon>Ascomycota</taxon>
        <taxon>Saccharomycotina</taxon>
        <taxon>Saccharomycetes</taxon>
        <taxon>Saccharomycetales</taxon>
        <taxon>Saccharomycetaceae</taxon>
        <taxon>Maudiozyma</taxon>
    </lineage>
</organism>
<dbReference type="AlphaFoldDB" id="A0AAV5RV95"/>
<comment type="caution">
    <text evidence="2">The sequence shown here is derived from an EMBL/GenBank/DDBJ whole genome shotgun (WGS) entry which is preliminary data.</text>
</comment>
<gene>
    <name evidence="2" type="ORF">DAKH74_017940</name>
</gene>
<proteinExistence type="predicted"/>
<feature type="region of interest" description="Disordered" evidence="1">
    <location>
        <begin position="45"/>
        <end position="86"/>
    </location>
</feature>
<feature type="compositionally biased region" description="Low complexity" evidence="1">
    <location>
        <begin position="72"/>
        <end position="81"/>
    </location>
</feature>
<reference evidence="2 3" key="1">
    <citation type="journal article" date="2023" name="Elife">
        <title>Identification of key yeast species and microbe-microbe interactions impacting larval growth of Drosophila in the wild.</title>
        <authorList>
            <person name="Mure A."/>
            <person name="Sugiura Y."/>
            <person name="Maeda R."/>
            <person name="Honda K."/>
            <person name="Sakurai N."/>
            <person name="Takahashi Y."/>
            <person name="Watada M."/>
            <person name="Katoh T."/>
            <person name="Gotoh A."/>
            <person name="Gotoh Y."/>
            <person name="Taniguchi I."/>
            <person name="Nakamura K."/>
            <person name="Hayashi T."/>
            <person name="Katayama T."/>
            <person name="Uemura T."/>
            <person name="Hattori Y."/>
        </authorList>
    </citation>
    <scope>NUCLEOTIDE SEQUENCE [LARGE SCALE GENOMIC DNA]</scope>
    <source>
        <strain evidence="2 3">KH-74</strain>
    </source>
</reference>
<feature type="compositionally biased region" description="Polar residues" evidence="1">
    <location>
        <begin position="516"/>
        <end position="526"/>
    </location>
</feature>
<feature type="region of interest" description="Disordered" evidence="1">
    <location>
        <begin position="473"/>
        <end position="560"/>
    </location>
</feature>
<feature type="compositionally biased region" description="Low complexity" evidence="1">
    <location>
        <begin position="211"/>
        <end position="220"/>
    </location>
</feature>
<evidence type="ECO:0000256" key="1">
    <source>
        <dbReference type="SAM" id="MobiDB-lite"/>
    </source>
</evidence>
<feature type="region of interest" description="Disordered" evidence="1">
    <location>
        <begin position="299"/>
        <end position="336"/>
    </location>
</feature>
<evidence type="ECO:0000313" key="3">
    <source>
        <dbReference type="Proteomes" id="UP001377567"/>
    </source>
</evidence>
<feature type="compositionally biased region" description="Polar residues" evidence="1">
    <location>
        <begin position="45"/>
        <end position="54"/>
    </location>
</feature>
<sequence>MDFDSLEDQISPGMGSYEPARVDIFIIKAYNIVMGGTLLNSSHITTSSSAQTPRGNDAEDSGPATGGGDASGSGTATTTGPRRNGRISAIHPQYAKTFVKISKIYNSLLPSGMFGDVSTSPKSDIELFQRFQQVLKELELNFGMSPFSKYFNKISDTLFQVKDDSELTFVDTFWTGLTDAILGFYNPRTGKMINQGRKKNTVARRNVSAKPATGAPTGATSENNAPDLFNFANNILDDPAMSLQLHKRLQMIPQDATSRSLNGYYTQPTSPGSSGFPFNLGTADDELLVNNFTPNAGDGVPYNNNSNNAGAMGNGTGNTGSNGSNPGGNYNYSNHKKRRSLGSLTLDESAMDDLLKFTTLNKKQRPSGPFNSMMDDFRFPSNSGPSGGPGPKDGEKMGASPSGNDNDNGPNQMEKDAGTAVANVSTQNTQIPSNNSNTNNTNATNSTNTNTNNINTATGDANCNTSAVTAADSAGGINSAPNTVQSMNTADTDGGASNANTAQSNSGPSLLASVEGNLSDQNSKAGNSGPAALQQQQPGSVPADLMQITPESSGNIGTGPTAASITMSAHTIDSASSASAMTGGAFSAPATSGRMSGRMTQNIMSPSPGMDMLLQELHRKYDTLLMEKDKRIQSLESELEAQRQETLWLRKMLIEDMGHIRSALQNARR</sequence>
<evidence type="ECO:0000313" key="2">
    <source>
        <dbReference type="EMBL" id="GMM55178.1"/>
    </source>
</evidence>
<feature type="region of interest" description="Disordered" evidence="1">
    <location>
        <begin position="428"/>
        <end position="453"/>
    </location>
</feature>
<accession>A0AAV5RV95</accession>
<dbReference type="EMBL" id="BTGD01000005">
    <property type="protein sequence ID" value="GMM55178.1"/>
    <property type="molecule type" value="Genomic_DNA"/>
</dbReference>
<feature type="compositionally biased region" description="Polar residues" evidence="1">
    <location>
        <begin position="479"/>
        <end position="508"/>
    </location>
</feature>